<feature type="domain" description="AMP-binding enzyme C-terminal" evidence="5">
    <location>
        <begin position="377"/>
        <end position="453"/>
    </location>
</feature>
<proteinExistence type="inferred from homology"/>
<dbReference type="PANTHER" id="PTHR43201:SF5">
    <property type="entry name" value="MEDIUM-CHAIN ACYL-COA LIGASE ACSF2, MITOCHONDRIAL"/>
    <property type="match status" value="1"/>
</dbReference>
<evidence type="ECO:0000313" key="7">
    <source>
        <dbReference type="Proteomes" id="UP000243719"/>
    </source>
</evidence>
<protein>
    <submittedName>
        <fullName evidence="6">Acyl-CoA synthetase (AMP-forming)/AMP-acid ligase II</fullName>
    </submittedName>
</protein>
<dbReference type="AlphaFoldDB" id="A0A1H2PPS2"/>
<evidence type="ECO:0000256" key="2">
    <source>
        <dbReference type="ARBA" id="ARBA00022598"/>
    </source>
</evidence>
<comment type="similarity">
    <text evidence="1">Belongs to the ATP-dependent AMP-binding enzyme family.</text>
</comment>
<accession>A0A1H2PPS2</accession>
<feature type="domain" description="AMP-dependent synthetase/ligase" evidence="4">
    <location>
        <begin position="95"/>
        <end position="324"/>
    </location>
</feature>
<dbReference type="SUPFAM" id="SSF56801">
    <property type="entry name" value="Acetyl-CoA synthetase-like"/>
    <property type="match status" value="1"/>
</dbReference>
<dbReference type="InterPro" id="IPR000873">
    <property type="entry name" value="AMP-dep_synth/lig_dom"/>
</dbReference>
<organism evidence="6 7">
    <name type="scientific">Chitinasiproducens palmae</name>
    <dbReference type="NCBI Taxonomy" id="1770053"/>
    <lineage>
        <taxon>Bacteria</taxon>
        <taxon>Pseudomonadati</taxon>
        <taxon>Pseudomonadota</taxon>
        <taxon>Betaproteobacteria</taxon>
        <taxon>Burkholderiales</taxon>
        <taxon>Burkholderiaceae</taxon>
        <taxon>Chitinasiproducens</taxon>
    </lineage>
</organism>
<dbReference type="EMBL" id="FNLO01000004">
    <property type="protein sequence ID" value="SDV48305.1"/>
    <property type="molecule type" value="Genomic_DNA"/>
</dbReference>
<dbReference type="Gene3D" id="3.30.300.30">
    <property type="match status" value="1"/>
</dbReference>
<dbReference type="RefSeq" id="WP_091907326.1">
    <property type="nucleotide sequence ID" value="NZ_FNLO01000004.1"/>
</dbReference>
<dbReference type="PANTHER" id="PTHR43201">
    <property type="entry name" value="ACYL-COA SYNTHETASE"/>
    <property type="match status" value="1"/>
</dbReference>
<dbReference type="Proteomes" id="UP000243719">
    <property type="component" value="Unassembled WGS sequence"/>
</dbReference>
<dbReference type="Gene3D" id="3.40.50.12780">
    <property type="entry name" value="N-terminal domain of ligase-like"/>
    <property type="match status" value="1"/>
</dbReference>
<dbReference type="Pfam" id="PF00501">
    <property type="entry name" value="AMP-binding"/>
    <property type="match status" value="1"/>
</dbReference>
<feature type="region of interest" description="Disordered" evidence="3">
    <location>
        <begin position="456"/>
        <end position="482"/>
    </location>
</feature>
<evidence type="ECO:0000259" key="4">
    <source>
        <dbReference type="Pfam" id="PF00501"/>
    </source>
</evidence>
<name>A0A1H2PPS2_9BURK</name>
<dbReference type="OrthoDB" id="9766486at2"/>
<gene>
    <name evidence="6" type="ORF">SAMN05216551_104344</name>
</gene>
<dbReference type="GO" id="GO:0031956">
    <property type="term" value="F:medium-chain fatty acid-CoA ligase activity"/>
    <property type="evidence" value="ECO:0007669"/>
    <property type="project" value="TreeGrafter"/>
</dbReference>
<dbReference type="InterPro" id="IPR045851">
    <property type="entry name" value="AMP-bd_C_sf"/>
</dbReference>
<keyword evidence="2 6" id="KW-0436">Ligase</keyword>
<feature type="compositionally biased region" description="Low complexity" evidence="3">
    <location>
        <begin position="457"/>
        <end position="469"/>
    </location>
</feature>
<dbReference type="Pfam" id="PF13193">
    <property type="entry name" value="AMP-binding_C"/>
    <property type="match status" value="1"/>
</dbReference>
<evidence type="ECO:0000256" key="3">
    <source>
        <dbReference type="SAM" id="MobiDB-lite"/>
    </source>
</evidence>
<reference evidence="7" key="1">
    <citation type="submission" date="2016-09" db="EMBL/GenBank/DDBJ databases">
        <authorList>
            <person name="Varghese N."/>
            <person name="Submissions S."/>
        </authorList>
    </citation>
    <scope>NUCLEOTIDE SEQUENCE [LARGE SCALE GENOMIC DNA]</scope>
    <source>
        <strain evidence="7">JS23</strain>
    </source>
</reference>
<evidence type="ECO:0000259" key="5">
    <source>
        <dbReference type="Pfam" id="PF13193"/>
    </source>
</evidence>
<dbReference type="PROSITE" id="PS00455">
    <property type="entry name" value="AMP_BINDING"/>
    <property type="match status" value="1"/>
</dbReference>
<dbReference type="InterPro" id="IPR025110">
    <property type="entry name" value="AMP-bd_C"/>
</dbReference>
<evidence type="ECO:0000256" key="1">
    <source>
        <dbReference type="ARBA" id="ARBA00006432"/>
    </source>
</evidence>
<dbReference type="InterPro" id="IPR020845">
    <property type="entry name" value="AMP-binding_CS"/>
</dbReference>
<evidence type="ECO:0000313" key="6">
    <source>
        <dbReference type="EMBL" id="SDV48305.1"/>
    </source>
</evidence>
<dbReference type="GO" id="GO:0006631">
    <property type="term" value="P:fatty acid metabolic process"/>
    <property type="evidence" value="ECO:0007669"/>
    <property type="project" value="TreeGrafter"/>
</dbReference>
<sequence length="482" mass="51104">MATAPFFATLDAALRHWAGRRPLAVALDDGATQLTFGALQAGVAARAAGLRDAPATVWVGEHASPVEQLVDFLGIVASGRAAAVGDPDWPASVRARVAAAIDDRPAARPPPGPETDFYVGFTSGSTGLPKGFRRTHRSWTESFRVCLDSFGDGAATRVLAPGRLSHSLFLFGMLLGVWTGAGAVVQRRFATQRALDVLADGAAQALVAVPSQLALMLERSARRATARCHAVQLVMISGARWMRHRTGELRALFPNARLIEFYGASETSFMAWTEADPALPDAVVGHPFANVEVSIRALDQPEREAEAGVPGLIFVRSPMLFSGYVAAAVEDDTAALRDRDWLSVRDVGHVDAAGRLCLAGRQKRMIVTQGKNLFPDEVETALLRHPSVAAASVHGIADPLRGRQVLAFIQPASGAAAPTSAALAAWCRQRLEAYKVPRRFIVRDSLPLTASGKTDHASLAAAAHQTADSSGEASPGPQEFPA</sequence>
<dbReference type="STRING" id="1770053.SAMN05216551_104344"/>
<dbReference type="InterPro" id="IPR042099">
    <property type="entry name" value="ANL_N_sf"/>
</dbReference>
<keyword evidence="7" id="KW-1185">Reference proteome</keyword>